<dbReference type="RefSeq" id="XP_036628451.1">
    <property type="nucleotide sequence ID" value="XM_036779062.1"/>
</dbReference>
<dbReference type="OrthoDB" id="10032492at2759"/>
<comment type="caution">
    <text evidence="3">The sequence shown here is derived from an EMBL/GenBank/DDBJ whole genome shotgun (WGS) entry which is preliminary data.</text>
</comment>
<feature type="domain" description="CWH43-like N-terminal" evidence="2">
    <location>
        <begin position="1"/>
        <end position="83"/>
    </location>
</feature>
<evidence type="ECO:0000313" key="4">
    <source>
        <dbReference type="Proteomes" id="UP000623687"/>
    </source>
</evidence>
<sequence>MVGVVLSAIFTVVEYRWISKDFVFVRSLKKAYVVKAAIASILIVLAIAFGIALFKSTNVGGVLEWTIAFGFTFYLLTFFYDLRMSKGVRKGELTAAYADHELSSRTRNTRHV</sequence>
<gene>
    <name evidence="3" type="ORF">PC9H_009563</name>
</gene>
<proteinExistence type="predicted"/>
<keyword evidence="1" id="KW-0472">Membrane</keyword>
<dbReference type="AlphaFoldDB" id="A0A8H7DPR1"/>
<dbReference type="VEuPathDB" id="FungiDB:PC9H_009563"/>
<protein>
    <recommendedName>
        <fullName evidence="2">CWH43-like N-terminal domain-containing protein</fullName>
    </recommendedName>
</protein>
<evidence type="ECO:0000313" key="3">
    <source>
        <dbReference type="EMBL" id="KAF7424257.1"/>
    </source>
</evidence>
<dbReference type="InterPro" id="IPR019402">
    <property type="entry name" value="CWH43_N"/>
</dbReference>
<keyword evidence="1" id="KW-0812">Transmembrane</keyword>
<feature type="transmembrane region" description="Helical" evidence="1">
    <location>
        <begin position="60"/>
        <end position="80"/>
    </location>
</feature>
<evidence type="ECO:0000256" key="1">
    <source>
        <dbReference type="SAM" id="Phobius"/>
    </source>
</evidence>
<dbReference type="GeneID" id="59379381"/>
<dbReference type="Proteomes" id="UP000623687">
    <property type="component" value="Unassembled WGS sequence"/>
</dbReference>
<name>A0A8H7DPR1_PLEOS</name>
<evidence type="ECO:0000259" key="2">
    <source>
        <dbReference type="Pfam" id="PF10277"/>
    </source>
</evidence>
<reference evidence="3" key="1">
    <citation type="submission" date="2019-07" db="EMBL/GenBank/DDBJ databases">
        <authorList>
            <person name="Palmer J.M."/>
        </authorList>
    </citation>
    <scope>NUCLEOTIDE SEQUENCE</scope>
    <source>
        <strain evidence="3">PC9</strain>
    </source>
</reference>
<accession>A0A8H7DPR1</accession>
<dbReference type="EMBL" id="JACETU010000007">
    <property type="protein sequence ID" value="KAF7424257.1"/>
    <property type="molecule type" value="Genomic_DNA"/>
</dbReference>
<keyword evidence="1" id="KW-1133">Transmembrane helix</keyword>
<feature type="transmembrane region" description="Helical" evidence="1">
    <location>
        <begin position="32"/>
        <end position="54"/>
    </location>
</feature>
<organism evidence="3 4">
    <name type="scientific">Pleurotus ostreatus</name>
    <name type="common">Oyster mushroom</name>
    <name type="synonym">White-rot fungus</name>
    <dbReference type="NCBI Taxonomy" id="5322"/>
    <lineage>
        <taxon>Eukaryota</taxon>
        <taxon>Fungi</taxon>
        <taxon>Dikarya</taxon>
        <taxon>Basidiomycota</taxon>
        <taxon>Agaricomycotina</taxon>
        <taxon>Agaricomycetes</taxon>
        <taxon>Agaricomycetidae</taxon>
        <taxon>Agaricales</taxon>
        <taxon>Pleurotineae</taxon>
        <taxon>Pleurotaceae</taxon>
        <taxon>Pleurotus</taxon>
    </lineage>
</organism>
<dbReference type="Pfam" id="PF10277">
    <property type="entry name" value="Frag1"/>
    <property type="match status" value="1"/>
</dbReference>
<keyword evidence="4" id="KW-1185">Reference proteome</keyword>